<organism evidence="3 4">
    <name type="scientific">Mycolicibacterium chubuense (strain NBB4)</name>
    <name type="common">Mycobacterium chubuense</name>
    <dbReference type="NCBI Taxonomy" id="710421"/>
    <lineage>
        <taxon>Bacteria</taxon>
        <taxon>Bacillati</taxon>
        <taxon>Actinomycetota</taxon>
        <taxon>Actinomycetes</taxon>
        <taxon>Mycobacteriales</taxon>
        <taxon>Mycobacteriaceae</taxon>
        <taxon>Mycolicibacterium</taxon>
    </lineage>
</organism>
<feature type="domain" description="Transposase IS110-like N-terminal" evidence="1">
    <location>
        <begin position="4"/>
        <end position="153"/>
    </location>
</feature>
<dbReference type="EMBL" id="CP003054">
    <property type="protein sequence ID" value="AFM20091.1"/>
    <property type="molecule type" value="Genomic_DNA"/>
</dbReference>
<geneLocation type="plasmid" evidence="3 4">
    <name>pMYCCH.01</name>
</geneLocation>
<dbReference type="InterPro" id="IPR003346">
    <property type="entry name" value="Transposase_20"/>
</dbReference>
<evidence type="ECO:0000259" key="1">
    <source>
        <dbReference type="Pfam" id="PF01548"/>
    </source>
</evidence>
<feature type="domain" description="Transposase IS116/IS110/IS902 C-terminal" evidence="2">
    <location>
        <begin position="222"/>
        <end position="304"/>
    </location>
</feature>
<dbReference type="InterPro" id="IPR002525">
    <property type="entry name" value="Transp_IS110-like_N"/>
</dbReference>
<accession>I4BS34</accession>
<gene>
    <name evidence="3" type="ordered locus">Mycch_5417</name>
</gene>
<dbReference type="RefSeq" id="WP_014805385.1">
    <property type="nucleotide sequence ID" value="NC_018022.1"/>
</dbReference>
<dbReference type="KEGG" id="mcb:Mycch_5417"/>
<dbReference type="InterPro" id="IPR047650">
    <property type="entry name" value="Transpos_IS110"/>
</dbReference>
<reference evidence="3 4" key="1">
    <citation type="submission" date="2012-06" db="EMBL/GenBank/DDBJ databases">
        <title>Complete sequence of plasmid 1 of Mycobacterium chubuense NBB4.</title>
        <authorList>
            <consortium name="US DOE Joint Genome Institute"/>
            <person name="Lucas S."/>
            <person name="Han J."/>
            <person name="Lapidus A."/>
            <person name="Cheng J.-F."/>
            <person name="Goodwin L."/>
            <person name="Pitluck S."/>
            <person name="Peters L."/>
            <person name="Mikhailova N."/>
            <person name="Teshima H."/>
            <person name="Detter J.C."/>
            <person name="Han C."/>
            <person name="Tapia R."/>
            <person name="Land M."/>
            <person name="Hauser L."/>
            <person name="Kyrpides N."/>
            <person name="Ivanova N."/>
            <person name="Pagani I."/>
            <person name="Mattes T."/>
            <person name="Holmes A."/>
            <person name="Rutledge P."/>
            <person name="Paulsen I."/>
            <person name="Coleman N."/>
            <person name="Woyke T."/>
        </authorList>
    </citation>
    <scope>NUCLEOTIDE SEQUENCE [LARGE SCALE GENOMIC DNA]</scope>
    <source>
        <strain evidence="3 4">NBB4</strain>
        <plasmid evidence="3 4">pMYCCH.01</plasmid>
    </source>
</reference>
<keyword evidence="4" id="KW-1185">Reference proteome</keyword>
<dbReference type="HOGENOM" id="CLU_052328_0_0_11"/>
<dbReference type="PANTHER" id="PTHR33055">
    <property type="entry name" value="TRANSPOSASE FOR INSERTION SEQUENCE ELEMENT IS1111A"/>
    <property type="match status" value="1"/>
</dbReference>
<dbReference type="AlphaFoldDB" id="I4BS34"/>
<dbReference type="GO" id="GO:0006313">
    <property type="term" value="P:DNA transposition"/>
    <property type="evidence" value="ECO:0007669"/>
    <property type="project" value="InterPro"/>
</dbReference>
<keyword evidence="3" id="KW-0614">Plasmid</keyword>
<proteinExistence type="predicted"/>
<dbReference type="GO" id="GO:0004803">
    <property type="term" value="F:transposase activity"/>
    <property type="evidence" value="ECO:0007669"/>
    <property type="project" value="InterPro"/>
</dbReference>
<dbReference type="Proteomes" id="UP000006057">
    <property type="component" value="Plasmid pMYCCH.01"/>
</dbReference>
<evidence type="ECO:0000259" key="2">
    <source>
        <dbReference type="Pfam" id="PF02371"/>
    </source>
</evidence>
<evidence type="ECO:0000313" key="4">
    <source>
        <dbReference type="Proteomes" id="UP000006057"/>
    </source>
</evidence>
<evidence type="ECO:0000313" key="3">
    <source>
        <dbReference type="EMBL" id="AFM20091.1"/>
    </source>
</evidence>
<sequence>MVIIGIDAHKANHTLVAIDNVGRKVGSKIVPATNAGHLQAIRWAHNRFGSELQWAVEDCRGVTRRLEEDLTMAGYSVTRVPAKLMARTRSSARTTGKSDPIDALAVGHAALRDPRLPTATRDEAARELKLLVDRREHLIEQRTATNNRLLWRLHELDPSYHLAAGDLAHRNHRCATGTFLDRHRGLVADLARDELADITRLSEDAQRLERRITAYIRPRAPHLLSIPGCGDLSAAKLVAETAGVRRFASEAAFARFAGVTPEPAWSGASAGRMRYVKGGNRRINAALHRIAITQLRDGAGSQYYQKRVADGDSPLAALRCLKRRIARRVFSSMKADARTVGDSDCGTTLSA</sequence>
<protein>
    <submittedName>
        <fullName evidence="3">Transposase</fullName>
    </submittedName>
</protein>
<name>I4BS34_MYCCN</name>
<dbReference type="OrthoDB" id="4337860at2"/>
<dbReference type="Pfam" id="PF02371">
    <property type="entry name" value="Transposase_20"/>
    <property type="match status" value="1"/>
</dbReference>
<dbReference type="Pfam" id="PF01548">
    <property type="entry name" value="DEDD_Tnp_IS110"/>
    <property type="match status" value="1"/>
</dbReference>
<dbReference type="PANTHER" id="PTHR33055:SF16">
    <property type="entry name" value="TRANSPOSASE FOR INSERTION SEQUENCE ELEMENT IS1547"/>
    <property type="match status" value="1"/>
</dbReference>
<dbReference type="GO" id="GO:0003677">
    <property type="term" value="F:DNA binding"/>
    <property type="evidence" value="ECO:0007669"/>
    <property type="project" value="InterPro"/>
</dbReference>
<dbReference type="NCBIfam" id="NF033542">
    <property type="entry name" value="transpos_IS110"/>
    <property type="match status" value="1"/>
</dbReference>